<evidence type="ECO:0000313" key="1">
    <source>
        <dbReference type="EMBL" id="KAF8402883.1"/>
    </source>
</evidence>
<dbReference type="PANTHER" id="PTHR37375:SF1">
    <property type="entry name" value="DUF2470 DOMAIN-CONTAINING PROTEIN"/>
    <property type="match status" value="1"/>
</dbReference>
<dbReference type="Proteomes" id="UP000655225">
    <property type="component" value="Unassembled WGS sequence"/>
</dbReference>
<organism evidence="1 2">
    <name type="scientific">Tetracentron sinense</name>
    <name type="common">Spur-leaf</name>
    <dbReference type="NCBI Taxonomy" id="13715"/>
    <lineage>
        <taxon>Eukaryota</taxon>
        <taxon>Viridiplantae</taxon>
        <taxon>Streptophyta</taxon>
        <taxon>Embryophyta</taxon>
        <taxon>Tracheophyta</taxon>
        <taxon>Spermatophyta</taxon>
        <taxon>Magnoliopsida</taxon>
        <taxon>Trochodendrales</taxon>
        <taxon>Trochodendraceae</taxon>
        <taxon>Tetracentron</taxon>
    </lineage>
</organism>
<dbReference type="EMBL" id="JABCRI010000007">
    <property type="protein sequence ID" value="KAF8402883.1"/>
    <property type="molecule type" value="Genomic_DNA"/>
</dbReference>
<dbReference type="PANTHER" id="PTHR37375">
    <property type="entry name" value="EXPRESSED PROTEIN"/>
    <property type="match status" value="1"/>
</dbReference>
<dbReference type="OMA" id="HMYASRC"/>
<dbReference type="SUPFAM" id="SSF50475">
    <property type="entry name" value="FMN-binding split barrel"/>
    <property type="match status" value="1"/>
</dbReference>
<comment type="caution">
    <text evidence="1">The sequence shown here is derived from an EMBL/GenBank/DDBJ whole genome shotgun (WGS) entry which is preliminary data.</text>
</comment>
<reference evidence="1 2" key="1">
    <citation type="submission" date="2020-04" db="EMBL/GenBank/DDBJ databases">
        <title>Plant Genome Project.</title>
        <authorList>
            <person name="Zhang R.-G."/>
        </authorList>
    </citation>
    <scope>NUCLEOTIDE SEQUENCE [LARGE SCALE GENOMIC DNA]</scope>
    <source>
        <strain evidence="1">YNK0</strain>
        <tissue evidence="1">Leaf</tissue>
    </source>
</reference>
<evidence type="ECO:0008006" key="3">
    <source>
        <dbReference type="Google" id="ProtNLM"/>
    </source>
</evidence>
<gene>
    <name evidence="1" type="ORF">HHK36_010975</name>
</gene>
<dbReference type="InterPro" id="IPR037119">
    <property type="entry name" value="Haem_oxidase_HugZ-like_sf"/>
</dbReference>
<protein>
    <recommendedName>
        <fullName evidence="3">DUF2470 domain-containing protein</fullName>
    </recommendedName>
</protein>
<sequence>MRGVRSAKDISAAGCITPLNAKTTGHRCRQRAHCQATTETLFHKRTKTNVLVSDLYLWVIEMGRSYINTIIDERGSLAVANPLPGPLANLLCSIRKLPARVALTGDVVPLKDEKVQFAAESLREAILSEQKAISEASYSVSGILSSSSIGCTSRSENLQDLLDGGEPYTVYRFKIRSCTYLDSSGGTQEVDLEDIEASKADLLSPFSAKVIDGINQSEARRRALMLFCFVYLNANARDAFVLSIDRKGFDVLGKVPSLATRDGFCEYQWKEFRFSFKEEAHDIETFCRLLVEMEEEALKNVSSYSGLG</sequence>
<evidence type="ECO:0000313" key="2">
    <source>
        <dbReference type="Proteomes" id="UP000655225"/>
    </source>
</evidence>
<dbReference type="OrthoDB" id="10256706at2759"/>
<dbReference type="AlphaFoldDB" id="A0A835DGT3"/>
<proteinExistence type="predicted"/>
<name>A0A835DGT3_TETSI</name>
<accession>A0A835DGT3</accession>
<dbReference type="Gene3D" id="3.20.180.10">
    <property type="entry name" value="PNP-oxidase-like"/>
    <property type="match status" value="1"/>
</dbReference>
<keyword evidence="2" id="KW-1185">Reference proteome</keyword>